<dbReference type="RefSeq" id="WP_023790937.1">
    <property type="nucleotide sequence ID" value="NC_023003.1"/>
</dbReference>
<name>V6DEX0_9BACT</name>
<dbReference type="SUPFAM" id="SSF140860">
    <property type="entry name" value="Pseudo ankyrin repeat-like"/>
    <property type="match status" value="1"/>
</dbReference>
<proteinExistence type="predicted"/>
<gene>
    <name evidence="1" type="ORF">BABL1_gene_841</name>
</gene>
<dbReference type="HOGENOM" id="CLU_1432135_0_0_7"/>
<evidence type="ECO:0000313" key="2">
    <source>
        <dbReference type="Proteomes" id="UP000018769"/>
    </source>
</evidence>
<sequence length="189" mass="22123">MKYKILLILSILNIDLISMKEQSITNDLEHQAALFQTSEKIFFQSFLVEINQIKEFINTQELYLDSDEIANSLQKVSDLLTDKQILKIICSKTDKSSIFYELLMMACKHNHYNLVKSLITNGVNIEEEIYEEACKIAKKYNVYQPTDKNVIQSTVADWIELWRFTNKLLYLNDRTMQVPILGWLSKNTL</sequence>
<accession>V6DEX0</accession>
<evidence type="ECO:0000313" key="1">
    <source>
        <dbReference type="EMBL" id="CDK30147.1"/>
    </source>
</evidence>
<organism evidence="1 2">
    <name type="scientific">Candidatus Babela massiliensis</name>
    <dbReference type="NCBI Taxonomy" id="673862"/>
    <lineage>
        <taxon>Bacteria</taxon>
        <taxon>Candidatus Babelota</taxon>
        <taxon>Candidatus Babeliae</taxon>
        <taxon>Candidatus Babeliales</taxon>
        <taxon>Candidatus Babeliaceae</taxon>
        <taxon>Candidatus Babela</taxon>
    </lineage>
</organism>
<keyword evidence="2" id="KW-1185">Reference proteome</keyword>
<dbReference type="AlphaFoldDB" id="V6DEX0"/>
<protein>
    <submittedName>
        <fullName evidence="1">Ankyrin repeats containing protein</fullName>
    </submittedName>
</protein>
<dbReference type="KEGG" id="dpb:BABL1_gene_841"/>
<dbReference type="EMBL" id="HG793133">
    <property type="protein sequence ID" value="CDK30147.1"/>
    <property type="molecule type" value="Genomic_DNA"/>
</dbReference>
<reference evidence="1 2" key="1">
    <citation type="journal article" date="2015" name="Biol. Direct">
        <title>Babela massiliensis, a representative of a widespread bacterial phylum with unusual adaptations to parasitism in amoebae.</title>
        <authorList>
            <person name="Pagnier I."/>
            <person name="Yutin N."/>
            <person name="Croce O."/>
            <person name="Makarova K.S."/>
            <person name="Wolf Y.I."/>
            <person name="Benamar S."/>
            <person name="Raoult D."/>
            <person name="Koonin E.V."/>
            <person name="La Scola B."/>
        </authorList>
    </citation>
    <scope>NUCLEOTIDE SEQUENCE [LARGE SCALE GENOMIC DNA]</scope>
    <source>
        <strain evidence="2">BABL1</strain>
    </source>
</reference>
<dbReference type="Proteomes" id="UP000018769">
    <property type="component" value="Chromosome I"/>
</dbReference>